<proteinExistence type="predicted"/>
<reference evidence="1" key="1">
    <citation type="submission" date="2018-05" db="EMBL/GenBank/DDBJ databases">
        <authorList>
            <person name="Lanie J.A."/>
            <person name="Ng W.-L."/>
            <person name="Kazmierczak K.M."/>
            <person name="Andrzejewski T.M."/>
            <person name="Davidsen T.M."/>
            <person name="Wayne K.J."/>
            <person name="Tettelin H."/>
            <person name="Glass J.I."/>
            <person name="Rusch D."/>
            <person name="Podicherti R."/>
            <person name="Tsui H.-C.T."/>
            <person name="Winkler M.E."/>
        </authorList>
    </citation>
    <scope>NUCLEOTIDE SEQUENCE</scope>
</reference>
<accession>A0A382UU65</accession>
<dbReference type="AlphaFoldDB" id="A0A382UU65"/>
<organism evidence="1">
    <name type="scientific">marine metagenome</name>
    <dbReference type="NCBI Taxonomy" id="408172"/>
    <lineage>
        <taxon>unclassified sequences</taxon>
        <taxon>metagenomes</taxon>
        <taxon>ecological metagenomes</taxon>
    </lineage>
</organism>
<evidence type="ECO:0008006" key="2">
    <source>
        <dbReference type="Google" id="ProtNLM"/>
    </source>
</evidence>
<name>A0A382UU65_9ZZZZ</name>
<dbReference type="EMBL" id="UINC01146831">
    <property type="protein sequence ID" value="SVD37784.1"/>
    <property type="molecule type" value="Genomic_DNA"/>
</dbReference>
<gene>
    <name evidence="1" type="ORF">METZ01_LOCUS390638</name>
</gene>
<feature type="non-terminal residue" evidence="1">
    <location>
        <position position="46"/>
    </location>
</feature>
<feature type="non-terminal residue" evidence="1">
    <location>
        <position position="1"/>
    </location>
</feature>
<sequence>MRTHCLRDIDVVILAGGFGTRLAEVLDGKPKLLAPIDGKPYLYFLL</sequence>
<dbReference type="SUPFAM" id="SSF53448">
    <property type="entry name" value="Nucleotide-diphospho-sugar transferases"/>
    <property type="match status" value="1"/>
</dbReference>
<evidence type="ECO:0000313" key="1">
    <source>
        <dbReference type="EMBL" id="SVD37784.1"/>
    </source>
</evidence>
<dbReference type="Gene3D" id="3.90.550.10">
    <property type="entry name" value="Spore Coat Polysaccharide Biosynthesis Protein SpsA, Chain A"/>
    <property type="match status" value="1"/>
</dbReference>
<protein>
    <recommendedName>
        <fullName evidence="2">MobA-like NTP transferase domain-containing protein</fullName>
    </recommendedName>
</protein>
<dbReference type="InterPro" id="IPR029044">
    <property type="entry name" value="Nucleotide-diphossugar_trans"/>
</dbReference>